<gene>
    <name evidence="1" type="ORF">EV214_101201</name>
</gene>
<evidence type="ECO:0000313" key="1">
    <source>
        <dbReference type="EMBL" id="TCO79967.1"/>
    </source>
</evidence>
<dbReference type="OrthoDB" id="1948189at2"/>
<comment type="caution">
    <text evidence="1">The sequence shown here is derived from an EMBL/GenBank/DDBJ whole genome shotgun (WGS) entry which is preliminary data.</text>
</comment>
<dbReference type="AlphaFoldDB" id="A0A4R2L406"/>
<evidence type="ECO:0000313" key="2">
    <source>
        <dbReference type="Proteomes" id="UP000294919"/>
    </source>
</evidence>
<dbReference type="RefSeq" id="WP_132241771.1">
    <property type="nucleotide sequence ID" value="NZ_SLWV01000001.1"/>
</dbReference>
<proteinExistence type="predicted"/>
<sequence length="485" mass="55562">MRISQSNYNLQVQGNNEQGLIGFKTGQIMHAKIQKIINDVLFLEMANGKIVEAKTTIALDYQENAVLKFKVKEMNEKQITIQPIIENPDKEETTAPVEKKIINLLKTLDIKSGKEEITLVKQLLANEIPASKENLLKMIQIKSDFEKMESLLQDKTINMNEKILNENIRLVLKNLLKDGDVFKEKQSNVLFQNERSSSNKELMHTEIKKNGSNLTQEGTTRENTNLKNVNIHNVNFEKIIFLLKNNLSVNISNITNINNLILKDDTVGSKIDNLVELLYKNEETSNFGKNIDGLFLKIKHMILEKKFEPQEIMKEIYIKLELVKQGIGSLNPKNGEEILNNITNLKNSLDFINKMNQFQNYLQIPIFLDNEHKNLECFISKDDKNGKKINPKDVKILVALDTKTMDKVQVLIDIKDKNITCNFKVIADEVKQILLKFENQLKDALMFLGFTQVNTNYAVSNIEGNILGIDNDQNSKKINCIDVKV</sequence>
<dbReference type="EMBL" id="SLWV01000001">
    <property type="protein sequence ID" value="TCO79967.1"/>
    <property type="molecule type" value="Genomic_DNA"/>
</dbReference>
<name>A0A4R2L406_9FIRM</name>
<accession>A0A4R2L406</accession>
<protein>
    <recommendedName>
        <fullName evidence="3">Flagellar hook-length control protein FliK</fullName>
    </recommendedName>
</protein>
<organism evidence="1 2">
    <name type="scientific">Marinisporobacter balticus</name>
    <dbReference type="NCBI Taxonomy" id="2018667"/>
    <lineage>
        <taxon>Bacteria</taxon>
        <taxon>Bacillati</taxon>
        <taxon>Bacillota</taxon>
        <taxon>Clostridia</taxon>
        <taxon>Peptostreptococcales</taxon>
        <taxon>Thermotaleaceae</taxon>
        <taxon>Marinisporobacter</taxon>
    </lineage>
</organism>
<reference evidence="1 2" key="1">
    <citation type="submission" date="2019-03" db="EMBL/GenBank/DDBJ databases">
        <title>Genomic Encyclopedia of Type Strains, Phase IV (KMG-IV): sequencing the most valuable type-strain genomes for metagenomic binning, comparative biology and taxonomic classification.</title>
        <authorList>
            <person name="Goeker M."/>
        </authorList>
    </citation>
    <scope>NUCLEOTIDE SEQUENCE [LARGE SCALE GENOMIC DNA]</scope>
    <source>
        <strain evidence="1 2">DSM 102940</strain>
    </source>
</reference>
<dbReference type="Proteomes" id="UP000294919">
    <property type="component" value="Unassembled WGS sequence"/>
</dbReference>
<keyword evidence="2" id="KW-1185">Reference proteome</keyword>
<evidence type="ECO:0008006" key="3">
    <source>
        <dbReference type="Google" id="ProtNLM"/>
    </source>
</evidence>